<feature type="domain" description="Double-GTPase 2" evidence="1">
    <location>
        <begin position="12"/>
        <end position="169"/>
    </location>
</feature>
<dbReference type="InterPro" id="IPR027417">
    <property type="entry name" value="P-loop_NTPase"/>
</dbReference>
<accession>A0ABV3YL85</accession>
<dbReference type="RefSeq" id="WP_061229599.1">
    <property type="nucleotide sequence ID" value="NZ_JBFTEZ010000002.1"/>
</dbReference>
<proteinExistence type="predicted"/>
<dbReference type="InterPro" id="IPR045528">
    <property type="entry name" value="DO-GTPase2"/>
</dbReference>
<evidence type="ECO:0000259" key="1">
    <source>
        <dbReference type="Pfam" id="PF19993"/>
    </source>
</evidence>
<sequence length="397" mass="44367">MANFPKVQEQNIAVFGESGSGKTVLVSSFYGPTQESAYQNDLWDLVALQAGQGGRLLQTYLGLRDNAATPITNRFSGTTYQFAVKLKTTGLKESTKRPFDELRLMWHDYPGEWFESDPDGEEEKQRRLETWKNLLKSDVALILVDGQKLLDHRGEEERYLTSLFANYRQNLLRIKDDLLATDGPLVEFPRIWVLALSKSDLLPDWTVEKFRDLLILKSAGEINSLRDTIAGLLDTPEALSLGEDFLLLSSAKFQTKPGGSEPSEIDLTQRVGVDLILPLASILPLERRVQWQQQFDIPLKVVDKLADGADVIAAALLGMKFKTVEKLFKNVAKTNKAVGVFIHLTPILAAAVAAAGPKLKEVNTEARAKQDHLRAMLTQFKLDLEQSVTDNVALFRK</sequence>
<dbReference type="SUPFAM" id="SSF52540">
    <property type="entry name" value="P-loop containing nucleoside triphosphate hydrolases"/>
    <property type="match status" value="1"/>
</dbReference>
<protein>
    <submittedName>
        <fullName evidence="2">ATP/GTP-binding protein</fullName>
    </submittedName>
</protein>
<dbReference type="Gene3D" id="3.40.50.300">
    <property type="entry name" value="P-loop containing nucleotide triphosphate hydrolases"/>
    <property type="match status" value="1"/>
</dbReference>
<dbReference type="Proteomes" id="UP001560293">
    <property type="component" value="Unassembled WGS sequence"/>
</dbReference>
<evidence type="ECO:0000313" key="2">
    <source>
        <dbReference type="EMBL" id="MEX6465483.1"/>
    </source>
</evidence>
<keyword evidence="3" id="KW-1185">Reference proteome</keyword>
<dbReference type="EMBL" id="JBFTEZ010000002">
    <property type="protein sequence ID" value="MEX6465483.1"/>
    <property type="molecule type" value="Genomic_DNA"/>
</dbReference>
<name>A0ABV3YL85_9ACTN</name>
<evidence type="ECO:0000313" key="3">
    <source>
        <dbReference type="Proteomes" id="UP001560293"/>
    </source>
</evidence>
<gene>
    <name evidence="2" type="ORF">AB6N35_14265</name>
</gene>
<dbReference type="Pfam" id="PF19993">
    <property type="entry name" value="DO-GTPase2"/>
    <property type="match status" value="1"/>
</dbReference>
<organism evidence="2 3">
    <name type="scientific">Dietzia cinnamea</name>
    <dbReference type="NCBI Taxonomy" id="321318"/>
    <lineage>
        <taxon>Bacteria</taxon>
        <taxon>Bacillati</taxon>
        <taxon>Actinomycetota</taxon>
        <taxon>Actinomycetes</taxon>
        <taxon>Mycobacteriales</taxon>
        <taxon>Dietziaceae</taxon>
        <taxon>Dietzia</taxon>
    </lineage>
</organism>
<comment type="caution">
    <text evidence="2">The sequence shown here is derived from an EMBL/GenBank/DDBJ whole genome shotgun (WGS) entry which is preliminary data.</text>
</comment>
<reference evidence="3" key="1">
    <citation type="submission" date="2024-07" db="EMBL/GenBank/DDBJ databases">
        <title>Pseudomonas strain that inhibits Aeromonas fish pathogens.</title>
        <authorList>
            <person name="Wildschutte H."/>
        </authorList>
    </citation>
    <scope>NUCLEOTIDE SEQUENCE [LARGE SCALE GENOMIC DNA]</scope>
    <source>
        <strain evidence="3">n60</strain>
    </source>
</reference>